<sequence length="149" mass="15692">MPHTDGMGWGKRALALGIACVLGGGLAGCAGIRSGQCIDHVSLTPAEQAQQSSLIVDADVRSTDRTVEASGEYRVYEAAITDVRKGRTLGDRIEVIATSDQCTSSGQPVEYVDGDPLAEFGSYRLYLTRVRGGGPWQLVVPGAAERLPA</sequence>
<evidence type="ECO:0000313" key="1">
    <source>
        <dbReference type="EMBL" id="GAA1491804.1"/>
    </source>
</evidence>
<evidence type="ECO:0000313" key="2">
    <source>
        <dbReference type="Proteomes" id="UP001501742"/>
    </source>
</evidence>
<dbReference type="EMBL" id="BAAAJX010000002">
    <property type="protein sequence ID" value="GAA1491804.1"/>
    <property type="molecule type" value="Genomic_DNA"/>
</dbReference>
<organism evidence="1 2">
    <name type="scientific">Curtobacterium herbarum</name>
    <dbReference type="NCBI Taxonomy" id="150122"/>
    <lineage>
        <taxon>Bacteria</taxon>
        <taxon>Bacillati</taxon>
        <taxon>Actinomycetota</taxon>
        <taxon>Actinomycetes</taxon>
        <taxon>Micrococcales</taxon>
        <taxon>Microbacteriaceae</taxon>
        <taxon>Curtobacterium</taxon>
    </lineage>
</organism>
<comment type="caution">
    <text evidence="1">The sequence shown here is derived from an EMBL/GenBank/DDBJ whole genome shotgun (WGS) entry which is preliminary data.</text>
</comment>
<protein>
    <recommendedName>
        <fullName evidence="3">Lipoprotein</fullName>
    </recommendedName>
</protein>
<dbReference type="Proteomes" id="UP001501742">
    <property type="component" value="Unassembled WGS sequence"/>
</dbReference>
<name>A0ABN1Z8C1_9MICO</name>
<keyword evidence="2" id="KW-1185">Reference proteome</keyword>
<gene>
    <name evidence="1" type="ORF">GCM10009627_01500</name>
</gene>
<accession>A0ABN1Z8C1</accession>
<proteinExistence type="predicted"/>
<evidence type="ECO:0008006" key="3">
    <source>
        <dbReference type="Google" id="ProtNLM"/>
    </source>
</evidence>
<reference evidence="1 2" key="1">
    <citation type="journal article" date="2019" name="Int. J. Syst. Evol. Microbiol.">
        <title>The Global Catalogue of Microorganisms (GCM) 10K type strain sequencing project: providing services to taxonomists for standard genome sequencing and annotation.</title>
        <authorList>
            <consortium name="The Broad Institute Genomics Platform"/>
            <consortium name="The Broad Institute Genome Sequencing Center for Infectious Disease"/>
            <person name="Wu L."/>
            <person name="Ma J."/>
        </authorList>
    </citation>
    <scope>NUCLEOTIDE SEQUENCE [LARGE SCALE GENOMIC DNA]</scope>
    <source>
        <strain evidence="1 2">JCM 12140</strain>
    </source>
</reference>